<feature type="transmembrane region" description="Helical" evidence="9">
    <location>
        <begin position="302"/>
        <end position="322"/>
    </location>
</feature>
<feature type="transmembrane region" description="Helical" evidence="9">
    <location>
        <begin position="863"/>
        <end position="887"/>
    </location>
</feature>
<keyword evidence="3 9" id="KW-0812">Transmembrane</keyword>
<keyword evidence="5" id="KW-0547">Nucleotide-binding</keyword>
<dbReference type="GO" id="GO:0016020">
    <property type="term" value="C:membrane"/>
    <property type="evidence" value="ECO:0007669"/>
    <property type="project" value="UniProtKB-SubCell"/>
</dbReference>
<sequence>MFFNFSIVNNKFQHFITHLLQQWELHFFLCLFTFTNLFLIRRIFQPKSLSKIRRYFAKYRFVEFSQILLSSVACILSLWIQPTTFWYPLQILLHLELVCFYVITSRDHLQAPLFCNLSILYSFGLFTSSVLSVVCSSRFATEQFQLSQLMSTFDNRIQVSYIAILFFLNLFPLFTPRVWYPVQPNVLSDIPSTEQTCSLFSLFFTYGWLNDIIFKAWKSPVSLADMPALPNTDQTLIWFSAFQKQGKKGLITMILYSLQSNVLFLAVLSVIVSLTTFISPYAIKNLLQYLQTPQRDTSRCPIHLLLMLLFGPYVASVIKEYSVHISRRFMLRTKAGISQLIYEKVVHSKISQITMDGSQANIDHIYNLLASDVDNIANMREFISFFVRGPIDVGIAMFFLHRLLGWSAYVGVLLAISSALLPLLISSKLAELTSISNRSSDDRIRFTTEILRSIRVTKFFGWEKPMLQKVREKRNIEIANIWRLNILDITFKSCMKIAPFLSMFITFATFTKVMDRELSPSIAFTSISLFSVLRNQFITLSGILRQMIQFRVSINRVSLFLAKGSEPNETPVSHEEISFTNASLSWCPFPSSAQFQLRELNFTIPRDQFTLVLGATGSGKTTLAAAILGELHLTSGKMNVPLREECVGYVPQTSWLRNDTIRANILFGEIFDEYRYRKVIEASCLEADLERLHAGDLTFVQSNGSSLSGGQKQRISLARALYLNSNVYIFDDIFSALDIATSKKVYKNCFESGLLKGKTVILFTHNINLSISMADNVILLENATAKFVPSKEIKGQSSFLSAQHNGASHEPAQTNLSTDPHENMYEDNVVSAEEEATTGVCSAVKPSLASLASHYMSYFGSSFFLTICGSFVLLTQLMIASINFWVAVWSGQSHKGLKLPFSFSFLQGYAFLLVIYFSVDLMRGGLFSAGGRRASRSLHERVSERVFGSPLHWFEKTAIGRVINRFSKDIASVDNMLWVSIENILCCLMALLMGLGNVTIIMPIFIAPAVLVCIVVYGFAYVYSKAQKQLTACSSSQISPVFSLLGETLSGLTIIRAFRKEEAFEIENMAVLDHMLQSQFVSYAINRWLAIRTDGISGLVGFLTALIAIWKQNIPTELVGFSLNSAVGLNLCVLVFVRASNELITHLNSYHRLNEYSNLPLEEHQMASGCQLRDEGWPRSGSLDVQQLTVHYGMSATPVLEDISLKVAPKEKLAIVGRTGSGKSTLGLSLLRFTNQTSGSVQIDGVDINTLQLETLRQRVSLIPQDPVLISGTVRSNLDPFEQVSDEELNDVLQVTSCDTLVTTGSGTAGSSFAIQLDTPVETGGTNFSQGQRQILALARALVRKSRIIILDESTASVDDTTDRRIQEMLRRVFREATVLCIAHRIKTVLDYDKILVLDAGKVIEYGSPKSLYWKRGSFWAMCQQSQISL</sequence>
<dbReference type="PROSITE" id="PS50929">
    <property type="entry name" value="ABC_TM1F"/>
    <property type="match status" value="2"/>
</dbReference>
<dbReference type="CDD" id="cd18596">
    <property type="entry name" value="ABC_6TM_VMR1_D1_like"/>
    <property type="match status" value="1"/>
</dbReference>
<evidence type="ECO:0000313" key="12">
    <source>
        <dbReference type="EMBL" id="WBW73572.1"/>
    </source>
</evidence>
<feature type="domain" description="ABC transporter" evidence="10">
    <location>
        <begin position="572"/>
        <end position="807"/>
    </location>
</feature>
<evidence type="ECO:0000256" key="7">
    <source>
        <dbReference type="ARBA" id="ARBA00022989"/>
    </source>
</evidence>
<organism evidence="12 13">
    <name type="scientific">Schizosaccharomyces osmophilus</name>
    <dbReference type="NCBI Taxonomy" id="2545709"/>
    <lineage>
        <taxon>Eukaryota</taxon>
        <taxon>Fungi</taxon>
        <taxon>Dikarya</taxon>
        <taxon>Ascomycota</taxon>
        <taxon>Taphrinomycotina</taxon>
        <taxon>Schizosaccharomycetes</taxon>
        <taxon>Schizosaccharomycetales</taxon>
        <taxon>Schizosaccharomycetaceae</taxon>
        <taxon>Schizosaccharomyces</taxon>
    </lineage>
</organism>
<dbReference type="KEGG" id="som:SOMG_02872"/>
<dbReference type="InterPro" id="IPR003593">
    <property type="entry name" value="AAA+_ATPase"/>
</dbReference>
<dbReference type="EMBL" id="CP115612">
    <property type="protein sequence ID" value="WBW73572.1"/>
    <property type="molecule type" value="Genomic_DNA"/>
</dbReference>
<gene>
    <name evidence="12" type="primary">abc1</name>
    <name evidence="12" type="ORF">SOMG_02872</name>
</gene>
<feature type="transmembrane region" description="Helical" evidence="9">
    <location>
        <begin position="61"/>
        <end position="79"/>
    </location>
</feature>
<dbReference type="Gene3D" id="1.20.1560.10">
    <property type="entry name" value="ABC transporter type 1, transmembrane domain"/>
    <property type="match status" value="2"/>
</dbReference>
<dbReference type="InterPro" id="IPR017871">
    <property type="entry name" value="ABC_transporter-like_CS"/>
</dbReference>
<evidence type="ECO:0000256" key="2">
    <source>
        <dbReference type="ARBA" id="ARBA00022448"/>
    </source>
</evidence>
<dbReference type="CDD" id="cd03250">
    <property type="entry name" value="ABCC_MRP_domain1"/>
    <property type="match status" value="1"/>
</dbReference>
<evidence type="ECO:0000256" key="3">
    <source>
        <dbReference type="ARBA" id="ARBA00022692"/>
    </source>
</evidence>
<keyword evidence="8 9" id="KW-0472">Membrane</keyword>
<dbReference type="CDD" id="cd18604">
    <property type="entry name" value="ABC_6TM_VMR1_D2_like"/>
    <property type="match status" value="1"/>
</dbReference>
<keyword evidence="2" id="KW-0813">Transport</keyword>
<dbReference type="InterPro" id="IPR011527">
    <property type="entry name" value="ABC1_TM_dom"/>
</dbReference>
<dbReference type="SMART" id="SM00382">
    <property type="entry name" value="AAA"/>
    <property type="match status" value="2"/>
</dbReference>
<feature type="transmembrane region" description="Helical" evidence="9">
    <location>
        <begin position="1095"/>
        <end position="1112"/>
    </location>
</feature>
<feature type="transmembrane region" description="Helical" evidence="9">
    <location>
        <begin position="20"/>
        <end position="40"/>
    </location>
</feature>
<evidence type="ECO:0000256" key="8">
    <source>
        <dbReference type="ARBA" id="ARBA00023136"/>
    </source>
</evidence>
<dbReference type="RefSeq" id="XP_056037815.1">
    <property type="nucleotide sequence ID" value="XM_056181663.1"/>
</dbReference>
<feature type="domain" description="ABC transmembrane type-1" evidence="11">
    <location>
        <begin position="871"/>
        <end position="1145"/>
    </location>
</feature>
<dbReference type="InterPro" id="IPR036640">
    <property type="entry name" value="ABC1_TM_sf"/>
</dbReference>
<evidence type="ECO:0000259" key="11">
    <source>
        <dbReference type="PROSITE" id="PS50929"/>
    </source>
</evidence>
<evidence type="ECO:0000256" key="4">
    <source>
        <dbReference type="ARBA" id="ARBA00022737"/>
    </source>
</evidence>
<feature type="transmembrane region" description="Helical" evidence="9">
    <location>
        <begin position="262"/>
        <end position="282"/>
    </location>
</feature>
<feature type="transmembrane region" description="Helical" evidence="9">
    <location>
        <begin position="159"/>
        <end position="180"/>
    </location>
</feature>
<dbReference type="GO" id="GO:0016887">
    <property type="term" value="F:ATP hydrolysis activity"/>
    <property type="evidence" value="ECO:0007669"/>
    <property type="project" value="InterPro"/>
</dbReference>
<evidence type="ECO:0000256" key="6">
    <source>
        <dbReference type="ARBA" id="ARBA00022840"/>
    </source>
</evidence>
<proteinExistence type="predicted"/>
<dbReference type="PANTHER" id="PTHR24223:SF444">
    <property type="entry name" value="ATP-BINDING CASSETTE TRANSPORTER ABC1"/>
    <property type="match status" value="1"/>
</dbReference>
<accession>A0AAE9WE62</accession>
<dbReference type="SUPFAM" id="SSF52540">
    <property type="entry name" value="P-loop containing nucleoside triphosphate hydrolases"/>
    <property type="match status" value="2"/>
</dbReference>
<dbReference type="PROSITE" id="PS00211">
    <property type="entry name" value="ABC_TRANSPORTER_1"/>
    <property type="match status" value="1"/>
</dbReference>
<dbReference type="FunFam" id="3.40.50.300:FF:000838">
    <property type="entry name" value="ABC multidrug transporter (Eurofung)"/>
    <property type="match status" value="1"/>
</dbReference>
<feature type="transmembrane region" description="Helical" evidence="9">
    <location>
        <begin position="899"/>
        <end position="919"/>
    </location>
</feature>
<dbReference type="Pfam" id="PF00664">
    <property type="entry name" value="ABC_membrane"/>
    <property type="match status" value="2"/>
</dbReference>
<feature type="transmembrane region" description="Helical" evidence="9">
    <location>
        <begin position="975"/>
        <end position="994"/>
    </location>
</feature>
<dbReference type="GO" id="GO:0140359">
    <property type="term" value="F:ABC-type transporter activity"/>
    <property type="evidence" value="ECO:0007669"/>
    <property type="project" value="InterPro"/>
</dbReference>
<dbReference type="Proteomes" id="UP001212411">
    <property type="component" value="Chromosome 2"/>
</dbReference>
<comment type="subcellular location">
    <subcellularLocation>
        <location evidence="1">Membrane</location>
        <topology evidence="1">Multi-pass membrane protein</topology>
    </subcellularLocation>
</comment>
<feature type="domain" description="ABC transporter" evidence="10">
    <location>
        <begin position="1183"/>
        <end position="1425"/>
    </location>
</feature>
<feature type="domain" description="ABC transmembrane type-1" evidence="11">
    <location>
        <begin position="263"/>
        <end position="549"/>
    </location>
</feature>
<dbReference type="Gene3D" id="3.40.50.300">
    <property type="entry name" value="P-loop containing nucleotide triphosphate hydrolases"/>
    <property type="match status" value="2"/>
</dbReference>
<keyword evidence="13" id="KW-1185">Reference proteome</keyword>
<dbReference type="InterPro" id="IPR027417">
    <property type="entry name" value="P-loop_NTPase"/>
</dbReference>
<reference evidence="12 13" key="1">
    <citation type="journal article" date="2023" name="G3 (Bethesda)">
        <title>A high-quality reference genome for the fission yeast Schizosaccharomyces osmophilus.</title>
        <authorList>
            <person name="Jia G.S."/>
            <person name="Zhang W.C."/>
            <person name="Liang Y."/>
            <person name="Liu X.H."/>
            <person name="Rhind N."/>
            <person name="Pidoux A."/>
            <person name="Brysch-Herzberg M."/>
            <person name="Du L.L."/>
        </authorList>
    </citation>
    <scope>NUCLEOTIDE SEQUENCE [LARGE SCALE GENOMIC DNA]</scope>
    <source>
        <strain evidence="12 13">CBS 15793</strain>
    </source>
</reference>
<evidence type="ECO:0000256" key="1">
    <source>
        <dbReference type="ARBA" id="ARBA00004141"/>
    </source>
</evidence>
<feature type="transmembrane region" description="Helical" evidence="9">
    <location>
        <begin position="85"/>
        <end position="103"/>
    </location>
</feature>
<dbReference type="PANTHER" id="PTHR24223">
    <property type="entry name" value="ATP-BINDING CASSETTE SUB-FAMILY C"/>
    <property type="match status" value="1"/>
</dbReference>
<dbReference type="SUPFAM" id="SSF90123">
    <property type="entry name" value="ABC transporter transmembrane region"/>
    <property type="match status" value="2"/>
</dbReference>
<feature type="transmembrane region" description="Helical" evidence="9">
    <location>
        <begin position="406"/>
        <end position="425"/>
    </location>
</feature>
<dbReference type="GeneID" id="80876352"/>
<keyword evidence="6" id="KW-0067">ATP-binding</keyword>
<evidence type="ECO:0000256" key="5">
    <source>
        <dbReference type="ARBA" id="ARBA00022741"/>
    </source>
</evidence>
<keyword evidence="7 9" id="KW-1133">Transmembrane helix</keyword>
<dbReference type="GO" id="GO:0005737">
    <property type="term" value="C:cytoplasm"/>
    <property type="evidence" value="ECO:0007669"/>
    <property type="project" value="UniProtKB-ARBA"/>
</dbReference>
<feature type="transmembrane region" description="Helical" evidence="9">
    <location>
        <begin position="522"/>
        <end position="544"/>
    </location>
</feature>
<dbReference type="FunFam" id="1.20.1560.10:FF:000013">
    <property type="entry name" value="ABC transporter C family member 2"/>
    <property type="match status" value="1"/>
</dbReference>
<feature type="transmembrane region" description="Helical" evidence="9">
    <location>
        <begin position="115"/>
        <end position="139"/>
    </location>
</feature>
<dbReference type="InterPro" id="IPR050173">
    <property type="entry name" value="ABC_transporter_C-like"/>
</dbReference>
<feature type="transmembrane region" description="Helical" evidence="9">
    <location>
        <begin position="1000"/>
        <end position="1023"/>
    </location>
</feature>
<name>A0AAE9WE62_9SCHI</name>
<dbReference type="Pfam" id="PF00005">
    <property type="entry name" value="ABC_tran"/>
    <property type="match status" value="2"/>
</dbReference>
<evidence type="ECO:0000313" key="13">
    <source>
        <dbReference type="Proteomes" id="UP001212411"/>
    </source>
</evidence>
<dbReference type="InterPro" id="IPR003439">
    <property type="entry name" value="ABC_transporter-like_ATP-bd"/>
</dbReference>
<dbReference type="PROSITE" id="PS50893">
    <property type="entry name" value="ABC_TRANSPORTER_2"/>
    <property type="match status" value="2"/>
</dbReference>
<dbReference type="GO" id="GO:0005524">
    <property type="term" value="F:ATP binding"/>
    <property type="evidence" value="ECO:0007669"/>
    <property type="project" value="UniProtKB-KW"/>
</dbReference>
<protein>
    <submittedName>
        <fullName evidence="12">ABC transmembrane transporter Abc1/Ybt1</fullName>
    </submittedName>
</protein>
<dbReference type="CDD" id="cd03244">
    <property type="entry name" value="ABCC_MRP_domain2"/>
    <property type="match status" value="1"/>
</dbReference>
<evidence type="ECO:0000256" key="9">
    <source>
        <dbReference type="SAM" id="Phobius"/>
    </source>
</evidence>
<evidence type="ECO:0000259" key="10">
    <source>
        <dbReference type="PROSITE" id="PS50893"/>
    </source>
</evidence>
<keyword evidence="4" id="KW-0677">Repeat</keyword>